<evidence type="ECO:0000256" key="3">
    <source>
        <dbReference type="ARBA" id="ARBA00022729"/>
    </source>
</evidence>
<dbReference type="GO" id="GO:0030424">
    <property type="term" value="C:axon"/>
    <property type="evidence" value="ECO:0007669"/>
    <property type="project" value="TreeGrafter"/>
</dbReference>
<sequence>MATYSEQFGTQVNGPFQGKVVFSEASFSSTSITLKNVTWTDEACYICSFNAYPDGSKGQQICLTVQGTA</sequence>
<dbReference type="InParanoid" id="A0A667WJW9"/>
<keyword evidence="2" id="KW-0812">Transmembrane</keyword>
<dbReference type="InterPro" id="IPR047164">
    <property type="entry name" value="OX2G-like"/>
</dbReference>
<name>A0A667WJW9_9TELE</name>
<dbReference type="GO" id="GO:0016020">
    <property type="term" value="C:membrane"/>
    <property type="evidence" value="ECO:0007669"/>
    <property type="project" value="UniProtKB-SubCell"/>
</dbReference>
<dbReference type="GeneTree" id="ENSGT00530000063970"/>
<evidence type="ECO:0000256" key="5">
    <source>
        <dbReference type="ARBA" id="ARBA00023136"/>
    </source>
</evidence>
<dbReference type="InterPro" id="IPR036179">
    <property type="entry name" value="Ig-like_dom_sf"/>
</dbReference>
<protein>
    <recommendedName>
        <fullName evidence="9">Immunoglobulin V-set domain-containing protein</fullName>
    </recommendedName>
</protein>
<evidence type="ECO:0000256" key="8">
    <source>
        <dbReference type="ARBA" id="ARBA00023319"/>
    </source>
</evidence>
<dbReference type="InterPro" id="IPR013106">
    <property type="entry name" value="Ig_V-set"/>
</dbReference>
<dbReference type="GO" id="GO:0043025">
    <property type="term" value="C:neuronal cell body"/>
    <property type="evidence" value="ECO:0007669"/>
    <property type="project" value="TreeGrafter"/>
</dbReference>
<dbReference type="PANTHER" id="PTHR46841:SF7">
    <property type="entry name" value="IG-LIKE DOMAIN-CONTAINING PROTEIN"/>
    <property type="match status" value="1"/>
</dbReference>
<keyword evidence="4" id="KW-1133">Transmembrane helix</keyword>
<dbReference type="GO" id="GO:0098632">
    <property type="term" value="F:cell-cell adhesion mediator activity"/>
    <property type="evidence" value="ECO:0007669"/>
    <property type="project" value="InterPro"/>
</dbReference>
<keyword evidence="11" id="KW-1185">Reference proteome</keyword>
<dbReference type="SUPFAM" id="SSF48726">
    <property type="entry name" value="Immunoglobulin"/>
    <property type="match status" value="1"/>
</dbReference>
<dbReference type="GO" id="GO:0150079">
    <property type="term" value="P:negative regulation of neuroinflammatory response"/>
    <property type="evidence" value="ECO:0007669"/>
    <property type="project" value="TreeGrafter"/>
</dbReference>
<evidence type="ECO:0000256" key="7">
    <source>
        <dbReference type="ARBA" id="ARBA00023180"/>
    </source>
</evidence>
<keyword evidence="5" id="KW-0472">Membrane</keyword>
<evidence type="ECO:0000256" key="6">
    <source>
        <dbReference type="ARBA" id="ARBA00023157"/>
    </source>
</evidence>
<keyword evidence="7" id="KW-0325">Glycoprotein</keyword>
<evidence type="ECO:0000259" key="9">
    <source>
        <dbReference type="Pfam" id="PF07686"/>
    </source>
</evidence>
<comment type="subcellular location">
    <subcellularLocation>
        <location evidence="1">Membrane</location>
        <topology evidence="1">Single-pass membrane protein</topology>
    </subcellularLocation>
</comment>
<dbReference type="PANTHER" id="PTHR46841">
    <property type="entry name" value="OX-2 MEMBRANE GLYCOPROTEIN"/>
    <property type="match status" value="1"/>
</dbReference>
<proteinExistence type="predicted"/>
<keyword evidence="3" id="KW-0732">Signal</keyword>
<evidence type="ECO:0000256" key="1">
    <source>
        <dbReference type="ARBA" id="ARBA00004167"/>
    </source>
</evidence>
<dbReference type="Proteomes" id="UP000472263">
    <property type="component" value="Chromosome 2"/>
</dbReference>
<evidence type="ECO:0000313" key="10">
    <source>
        <dbReference type="Ensembl" id="ENSMMDP00005001877.1"/>
    </source>
</evidence>
<evidence type="ECO:0000256" key="4">
    <source>
        <dbReference type="ARBA" id="ARBA00022989"/>
    </source>
</evidence>
<dbReference type="GO" id="GO:0034113">
    <property type="term" value="P:heterotypic cell-cell adhesion"/>
    <property type="evidence" value="ECO:0007669"/>
    <property type="project" value="TreeGrafter"/>
</dbReference>
<reference evidence="10" key="1">
    <citation type="submission" date="2019-06" db="EMBL/GenBank/DDBJ databases">
        <authorList>
            <consortium name="Wellcome Sanger Institute Data Sharing"/>
        </authorList>
    </citation>
    <scope>NUCLEOTIDE SEQUENCE [LARGE SCALE GENOMIC DNA]</scope>
</reference>
<keyword evidence="8" id="KW-0393">Immunoglobulin domain</keyword>
<reference evidence="10" key="3">
    <citation type="submission" date="2025-09" db="UniProtKB">
        <authorList>
            <consortium name="Ensembl"/>
        </authorList>
    </citation>
    <scope>IDENTIFICATION</scope>
</reference>
<feature type="domain" description="Immunoglobulin V-set" evidence="9">
    <location>
        <begin position="4"/>
        <end position="65"/>
    </location>
</feature>
<dbReference type="Pfam" id="PF07686">
    <property type="entry name" value="V-set"/>
    <property type="match status" value="1"/>
</dbReference>
<keyword evidence="6" id="KW-1015">Disulfide bond</keyword>
<dbReference type="GO" id="GO:0009986">
    <property type="term" value="C:cell surface"/>
    <property type="evidence" value="ECO:0007669"/>
    <property type="project" value="TreeGrafter"/>
</dbReference>
<evidence type="ECO:0000256" key="2">
    <source>
        <dbReference type="ARBA" id="ARBA00022692"/>
    </source>
</evidence>
<organism evidence="10 11">
    <name type="scientific">Myripristis murdjan</name>
    <name type="common">pinecone soldierfish</name>
    <dbReference type="NCBI Taxonomy" id="586833"/>
    <lineage>
        <taxon>Eukaryota</taxon>
        <taxon>Metazoa</taxon>
        <taxon>Chordata</taxon>
        <taxon>Craniata</taxon>
        <taxon>Vertebrata</taxon>
        <taxon>Euteleostomi</taxon>
        <taxon>Actinopterygii</taxon>
        <taxon>Neopterygii</taxon>
        <taxon>Teleostei</taxon>
        <taxon>Neoteleostei</taxon>
        <taxon>Acanthomorphata</taxon>
        <taxon>Holocentriformes</taxon>
        <taxon>Holocentridae</taxon>
        <taxon>Myripristis</taxon>
    </lineage>
</organism>
<dbReference type="AlphaFoldDB" id="A0A667WJW9"/>
<evidence type="ECO:0000313" key="11">
    <source>
        <dbReference type="Proteomes" id="UP000472263"/>
    </source>
</evidence>
<dbReference type="Ensembl" id="ENSMMDT00005001910.1">
    <property type="protein sequence ID" value="ENSMMDP00005001877.1"/>
    <property type="gene ID" value="ENSMMDG00005000999.1"/>
</dbReference>
<accession>A0A667WJW9</accession>
<dbReference type="Gene3D" id="2.60.40.10">
    <property type="entry name" value="Immunoglobulins"/>
    <property type="match status" value="1"/>
</dbReference>
<dbReference type="InterPro" id="IPR013783">
    <property type="entry name" value="Ig-like_fold"/>
</dbReference>
<reference evidence="10" key="2">
    <citation type="submission" date="2025-08" db="UniProtKB">
        <authorList>
            <consortium name="Ensembl"/>
        </authorList>
    </citation>
    <scope>IDENTIFICATION</scope>
</reference>